<protein>
    <submittedName>
        <fullName evidence="1">Uncharacterized protein</fullName>
    </submittedName>
</protein>
<dbReference type="KEGG" id="xoo:XOO4931"/>
<gene>
    <name evidence="1" type="ordered locus">XOO4931</name>
</gene>
<keyword evidence="2" id="KW-1185">Reference proteome</keyword>
<proteinExistence type="predicted"/>
<name>Q05I91_XANOR</name>
<dbReference type="EMBL" id="AE013598">
    <property type="protein sequence ID" value="ABJ90035.1"/>
    <property type="molecule type" value="Genomic_DNA"/>
</dbReference>
<dbReference type="Proteomes" id="UP000006735">
    <property type="component" value="Chromosome"/>
</dbReference>
<dbReference type="HOGENOM" id="CLU_2332921_0_0_6"/>
<organism evidence="1 2">
    <name type="scientific">Xanthomonas oryzae pv. oryzae (strain KACC10331 / KXO85)</name>
    <dbReference type="NCBI Taxonomy" id="291331"/>
    <lineage>
        <taxon>Bacteria</taxon>
        <taxon>Pseudomonadati</taxon>
        <taxon>Pseudomonadota</taxon>
        <taxon>Gammaproteobacteria</taxon>
        <taxon>Lysobacterales</taxon>
        <taxon>Lysobacteraceae</taxon>
        <taxon>Xanthomonas</taxon>
    </lineage>
</organism>
<dbReference type="AlphaFoldDB" id="Q05I91"/>
<reference evidence="1 2" key="1">
    <citation type="journal article" date="2005" name="Nucleic Acids Res.">
        <title>The genome sequence of Xanthomonas oryzae pathovar oryzae KACC10331, the bacterial blight pathogen of rice.</title>
        <authorList>
            <person name="Lee B.M."/>
            <person name="Park Y.J."/>
            <person name="Park D.S."/>
            <person name="Kang H.W."/>
            <person name="Kim J.G."/>
            <person name="Song E.S."/>
            <person name="Park I.C."/>
            <person name="Yoon U.H."/>
            <person name="Hahn J.H."/>
            <person name="Koo B.S."/>
            <person name="Lee G.B."/>
            <person name="Kim H."/>
            <person name="Park H.S."/>
            <person name="Yoon K.O."/>
            <person name="Kim J.H."/>
            <person name="Jung C.H."/>
            <person name="Koh N.H."/>
            <person name="Seo J.S."/>
            <person name="Go S.J."/>
        </authorList>
    </citation>
    <scope>NUCLEOTIDE SEQUENCE [LARGE SCALE GENOMIC DNA]</scope>
    <source>
        <strain evidence="2">KACC10331 / KXO85</strain>
    </source>
</reference>
<evidence type="ECO:0000313" key="1">
    <source>
        <dbReference type="EMBL" id="ABJ90035.1"/>
    </source>
</evidence>
<sequence>MRALFGLQFFHALTQQLLVELGDDVVQLDCPTVFVARKFLRRQRLQGGLLVALGEVLQQRAGADFRALPDQIQQLHQQVDTRQAQSGKIMNALQARRQ</sequence>
<accession>Q05I91</accession>
<evidence type="ECO:0000313" key="2">
    <source>
        <dbReference type="Proteomes" id="UP000006735"/>
    </source>
</evidence>